<keyword evidence="4" id="KW-1185">Reference proteome</keyword>
<dbReference type="RefSeq" id="XP_013388459.2">
    <property type="nucleotide sequence ID" value="XM_013533005.2"/>
</dbReference>
<dbReference type="Gene3D" id="2.120.10.80">
    <property type="entry name" value="Kelch-type beta propeller"/>
    <property type="match status" value="1"/>
</dbReference>
<dbReference type="PANTHER" id="PTHR24412">
    <property type="entry name" value="KELCH PROTEIN"/>
    <property type="match status" value="1"/>
</dbReference>
<dbReference type="SMART" id="SM00612">
    <property type="entry name" value="Kelch"/>
    <property type="match status" value="4"/>
</dbReference>
<dbReference type="Gene3D" id="1.25.40.420">
    <property type="match status" value="1"/>
</dbReference>
<dbReference type="SMART" id="SM00225">
    <property type="entry name" value="BTB"/>
    <property type="match status" value="1"/>
</dbReference>
<dbReference type="Pfam" id="PF07707">
    <property type="entry name" value="BACK"/>
    <property type="match status" value="1"/>
</dbReference>
<evidence type="ECO:0000313" key="5">
    <source>
        <dbReference type="RefSeq" id="XP_013388458.2"/>
    </source>
</evidence>
<sequence length="491" mass="55225">MIDSRLFGIHLHMVNAFQTMDELRKKCELCDIVLLIEKHEFHAHKIVLAGSSPYLRAMFTNGMLETEKNQVEIHGIDPAAMRILLDFMYTGKIEITVDNVQAVLHAASMLNIGSVRSVCSNFLQTQLDATNCLGIYHLADTYSSSDLLTISWNYIAQHFLDLSHTDEFLQLPEGQLLNLLKSDQLQVTCEEDVADATIRWIEWDPYARAENACQILPYVRLALLDLNYLENVVLQCDFVRNCAKCQSIVAQAVKIKNESGMLGRIASRAQPQSIYVLGGRNSTDCQLKSVEKYDFVQDQWTQMGNMTVARTAVGATTVNGLLYAVGGECALAETQDDTLYLRCVECYSPISKCWTSKADMKIPRSFVAVVSCGEYLYAIGGEDRGSSFNIVERYNTKTDTWHFVPNMQRRRAGAGVAVCDGVIYVAGGYDKAYHTDRASVECFDPETNQWTFVAEMEKARSGMALVAIDHYLYAFGGRLRFSDQYYDIAER</sequence>
<dbReference type="OMA" id="SYNYVER"/>
<dbReference type="FunFam" id="1.25.40.420:FF:000001">
    <property type="entry name" value="Kelch-like family member 12"/>
    <property type="match status" value="1"/>
</dbReference>
<dbReference type="InterPro" id="IPR006652">
    <property type="entry name" value="Kelch_1"/>
</dbReference>
<evidence type="ECO:0000259" key="3">
    <source>
        <dbReference type="PROSITE" id="PS50097"/>
    </source>
</evidence>
<dbReference type="RefSeq" id="XP_013388458.2">
    <property type="nucleotide sequence ID" value="XM_013533004.2"/>
</dbReference>
<dbReference type="KEGG" id="lak:106157375"/>
<dbReference type="PANTHER" id="PTHR24412:SF501">
    <property type="entry name" value="BTB DOMAIN-CONTAINING PROTEIN"/>
    <property type="match status" value="1"/>
</dbReference>
<dbReference type="InterPro" id="IPR000210">
    <property type="entry name" value="BTB/POZ_dom"/>
</dbReference>
<dbReference type="STRING" id="7574.A0A1S3HQX7"/>
<dbReference type="GeneID" id="106157375"/>
<evidence type="ECO:0000313" key="4">
    <source>
        <dbReference type="Proteomes" id="UP000085678"/>
    </source>
</evidence>
<dbReference type="Pfam" id="PF00651">
    <property type="entry name" value="BTB"/>
    <property type="match status" value="1"/>
</dbReference>
<dbReference type="Gene3D" id="3.30.710.10">
    <property type="entry name" value="Potassium Channel Kv1.1, Chain A"/>
    <property type="match status" value="1"/>
</dbReference>
<evidence type="ECO:0000313" key="6">
    <source>
        <dbReference type="RefSeq" id="XP_013388459.2"/>
    </source>
</evidence>
<keyword evidence="1" id="KW-0880">Kelch repeat</keyword>
<organism evidence="4 5">
    <name type="scientific">Lingula anatina</name>
    <name type="common">Brachiopod</name>
    <name type="synonym">Lingula unguis</name>
    <dbReference type="NCBI Taxonomy" id="7574"/>
    <lineage>
        <taxon>Eukaryota</taxon>
        <taxon>Metazoa</taxon>
        <taxon>Spiralia</taxon>
        <taxon>Lophotrochozoa</taxon>
        <taxon>Brachiopoda</taxon>
        <taxon>Linguliformea</taxon>
        <taxon>Lingulata</taxon>
        <taxon>Lingulida</taxon>
        <taxon>Linguloidea</taxon>
        <taxon>Lingulidae</taxon>
        <taxon>Lingula</taxon>
    </lineage>
</organism>
<dbReference type="InterPro" id="IPR011333">
    <property type="entry name" value="SKP1/BTB/POZ_sf"/>
</dbReference>
<dbReference type="SUPFAM" id="SSF117281">
    <property type="entry name" value="Kelch motif"/>
    <property type="match status" value="1"/>
</dbReference>
<evidence type="ECO:0000256" key="1">
    <source>
        <dbReference type="ARBA" id="ARBA00022441"/>
    </source>
</evidence>
<reference evidence="5 6" key="1">
    <citation type="submission" date="2025-04" db="UniProtKB">
        <authorList>
            <consortium name="RefSeq"/>
        </authorList>
    </citation>
    <scope>IDENTIFICATION</scope>
    <source>
        <tissue evidence="5 6">Gonads</tissue>
    </source>
</reference>
<dbReference type="Proteomes" id="UP000085678">
    <property type="component" value="Unplaced"/>
</dbReference>
<dbReference type="AlphaFoldDB" id="A0A1S3HQX7"/>
<keyword evidence="2" id="KW-0677">Repeat</keyword>
<accession>A0A1S3HQX7</accession>
<gene>
    <name evidence="5 6" type="primary">LOC106157375</name>
</gene>
<proteinExistence type="predicted"/>
<name>A0A1S3HQX7_LINAN</name>
<feature type="domain" description="BTB" evidence="3">
    <location>
        <begin position="30"/>
        <end position="97"/>
    </location>
</feature>
<protein>
    <submittedName>
        <fullName evidence="5 6">Kelch-like protein 17</fullName>
    </submittedName>
</protein>
<dbReference type="FunFam" id="3.30.710.10:FF:000001">
    <property type="entry name" value="Kelch-like family member 20"/>
    <property type="match status" value="1"/>
</dbReference>
<dbReference type="Pfam" id="PF24681">
    <property type="entry name" value="Kelch_KLHDC2_KLHL20_DRC7"/>
    <property type="match status" value="1"/>
</dbReference>
<dbReference type="PROSITE" id="PS50097">
    <property type="entry name" value="BTB"/>
    <property type="match status" value="1"/>
</dbReference>
<evidence type="ECO:0000256" key="2">
    <source>
        <dbReference type="ARBA" id="ARBA00022737"/>
    </source>
</evidence>
<dbReference type="InterPro" id="IPR011705">
    <property type="entry name" value="BACK"/>
</dbReference>
<dbReference type="OrthoDB" id="45365at2759"/>
<dbReference type="SMART" id="SM00875">
    <property type="entry name" value="BACK"/>
    <property type="match status" value="1"/>
</dbReference>
<dbReference type="SUPFAM" id="SSF54695">
    <property type="entry name" value="POZ domain"/>
    <property type="match status" value="1"/>
</dbReference>
<dbReference type="InterPro" id="IPR015915">
    <property type="entry name" value="Kelch-typ_b-propeller"/>
</dbReference>